<accession>A0ABR4KZD8</accession>
<comment type="caution">
    <text evidence="4">The sequence shown here is derived from an EMBL/GenBank/DDBJ whole genome shotgun (WGS) entry which is preliminary data.</text>
</comment>
<dbReference type="Gene3D" id="3.90.550.20">
    <property type="match status" value="1"/>
</dbReference>
<dbReference type="SUPFAM" id="SSF53448">
    <property type="entry name" value="Nucleotide-diphospho-sugar transferases"/>
    <property type="match status" value="1"/>
</dbReference>
<name>A0ABR4KZD8_9EURO</name>
<proteinExistence type="inferred from homology"/>
<keyword evidence="3" id="KW-0812">Transmembrane</keyword>
<comment type="similarity">
    <text evidence="1">Belongs to the glycosyltransferase 32 family.</text>
</comment>
<dbReference type="EMBL" id="JBFXLR010000006">
    <property type="protein sequence ID" value="KAL2857614.1"/>
    <property type="molecule type" value="Genomic_DNA"/>
</dbReference>
<reference evidence="4 5" key="1">
    <citation type="submission" date="2024-07" db="EMBL/GenBank/DDBJ databases">
        <title>Section-level genome sequencing and comparative genomics of Aspergillus sections Usti and Cavernicolus.</title>
        <authorList>
            <consortium name="Lawrence Berkeley National Laboratory"/>
            <person name="Nybo J.L."/>
            <person name="Vesth T.C."/>
            <person name="Theobald S."/>
            <person name="Frisvad J.C."/>
            <person name="Larsen T.O."/>
            <person name="Kjaerboelling I."/>
            <person name="Rothschild-Mancinelli K."/>
            <person name="Lyhne E.K."/>
            <person name="Kogle M.E."/>
            <person name="Barry K."/>
            <person name="Clum A."/>
            <person name="Na H."/>
            <person name="Ledsgaard L."/>
            <person name="Lin J."/>
            <person name="Lipzen A."/>
            <person name="Kuo A."/>
            <person name="Riley R."/>
            <person name="Mondo S."/>
            <person name="LaButti K."/>
            <person name="Haridas S."/>
            <person name="Pangalinan J."/>
            <person name="Salamov A.A."/>
            <person name="Simmons B.A."/>
            <person name="Magnuson J.K."/>
            <person name="Chen J."/>
            <person name="Drula E."/>
            <person name="Henrissat B."/>
            <person name="Wiebenga A."/>
            <person name="Lubbers R.J."/>
            <person name="Gomes A.C."/>
            <person name="Macurrencykelacurrency M.R."/>
            <person name="Stajich J."/>
            <person name="Grigoriev I.V."/>
            <person name="Mortensen U.H."/>
            <person name="De vries R.P."/>
            <person name="Baker S.E."/>
            <person name="Andersen M.R."/>
        </authorList>
    </citation>
    <scope>NUCLEOTIDE SEQUENCE [LARGE SCALE GENOMIC DNA]</scope>
    <source>
        <strain evidence="4 5">CBS 756.74</strain>
    </source>
</reference>
<keyword evidence="3" id="KW-0472">Membrane</keyword>
<evidence type="ECO:0000256" key="2">
    <source>
        <dbReference type="ARBA" id="ARBA00022679"/>
    </source>
</evidence>
<organism evidence="4 5">
    <name type="scientific">Aspergillus pseudodeflectus</name>
    <dbReference type="NCBI Taxonomy" id="176178"/>
    <lineage>
        <taxon>Eukaryota</taxon>
        <taxon>Fungi</taxon>
        <taxon>Dikarya</taxon>
        <taxon>Ascomycota</taxon>
        <taxon>Pezizomycotina</taxon>
        <taxon>Eurotiomycetes</taxon>
        <taxon>Eurotiomycetidae</taxon>
        <taxon>Eurotiales</taxon>
        <taxon>Aspergillaceae</taxon>
        <taxon>Aspergillus</taxon>
        <taxon>Aspergillus subgen. Nidulantes</taxon>
    </lineage>
</organism>
<dbReference type="InterPro" id="IPR029044">
    <property type="entry name" value="Nucleotide-diphossugar_trans"/>
</dbReference>
<dbReference type="InterPro" id="IPR051706">
    <property type="entry name" value="Glycosyltransferase_domain"/>
</dbReference>
<dbReference type="PANTHER" id="PTHR32385">
    <property type="entry name" value="MANNOSYL PHOSPHORYLINOSITOL CERAMIDE SYNTHASE"/>
    <property type="match status" value="1"/>
</dbReference>
<dbReference type="Proteomes" id="UP001610444">
    <property type="component" value="Unassembled WGS sequence"/>
</dbReference>
<feature type="transmembrane region" description="Helical" evidence="3">
    <location>
        <begin position="259"/>
        <end position="278"/>
    </location>
</feature>
<keyword evidence="5" id="KW-1185">Reference proteome</keyword>
<evidence type="ECO:0000313" key="5">
    <source>
        <dbReference type="Proteomes" id="UP001610444"/>
    </source>
</evidence>
<dbReference type="GO" id="GO:0016740">
    <property type="term" value="F:transferase activity"/>
    <property type="evidence" value="ECO:0007669"/>
    <property type="project" value="UniProtKB-KW"/>
</dbReference>
<dbReference type="Pfam" id="PF04488">
    <property type="entry name" value="Gly_transf_sug"/>
    <property type="match status" value="1"/>
</dbReference>
<evidence type="ECO:0000313" key="4">
    <source>
        <dbReference type="EMBL" id="KAL2857614.1"/>
    </source>
</evidence>
<dbReference type="PANTHER" id="PTHR32385:SF15">
    <property type="entry name" value="INOSITOL PHOSPHOCERAMIDE MANNOSYLTRANSFERASE 1"/>
    <property type="match status" value="1"/>
</dbReference>
<evidence type="ECO:0000256" key="1">
    <source>
        <dbReference type="ARBA" id="ARBA00009003"/>
    </source>
</evidence>
<evidence type="ECO:0000256" key="3">
    <source>
        <dbReference type="SAM" id="Phobius"/>
    </source>
</evidence>
<keyword evidence="3" id="KW-1133">Transmembrane helix</keyword>
<keyword evidence="2 4" id="KW-0808">Transferase</keyword>
<protein>
    <submittedName>
        <fullName evidence="4">Nucleotide-diphospho-sugar transferase</fullName>
    </submittedName>
</protein>
<sequence>MRNFRAYLTLPGLGGITTRGGRTYDEEGLDWKSSFWHSRRRKFLLHSWTRKTVMLLLCGDLMVIGLLLHTIKPLISLMYHNKQLFTPQTGLPGLKTSDTWGQINQSNEIPRILHQTTATEVIPDDWVEPQRSCKDAYLDFEYKLWTDDSARNFLVVEYPWFVDIWDSYAFPIQRADAIRYFVLYHYGGLYLDMDTWCNKTIPVHAIESGTVIHHALFKPTLPTGITNDFMMATAKHPVYEAAIAKLPTFHAMTKFWARLQPYCAIMISTGPLFLTLVVKDYLLKQPSLPSPTIWVIDTTELGQYITDLESATWHQSDARIFMWLSDKPFVWFSAGVLVLVTVLYVLNSMFIMVSKHQWWKVPYPGLKLTKAT</sequence>
<dbReference type="InterPro" id="IPR007577">
    <property type="entry name" value="GlycoTrfase_DXD_sugar-bd_CS"/>
</dbReference>
<dbReference type="GeneID" id="98154146"/>
<feature type="transmembrane region" description="Helical" evidence="3">
    <location>
        <begin position="329"/>
        <end position="353"/>
    </location>
</feature>
<dbReference type="RefSeq" id="XP_070903145.1">
    <property type="nucleotide sequence ID" value="XM_071038982.1"/>
</dbReference>
<gene>
    <name evidence="4" type="ORF">BJX68DRAFT_229194</name>
</gene>